<feature type="domain" description="SET" evidence="2">
    <location>
        <begin position="54"/>
        <end position="103"/>
    </location>
</feature>
<comment type="caution">
    <text evidence="3">The sequence shown here is derived from an EMBL/GenBank/DDBJ whole genome shotgun (WGS) entry which is preliminary data.</text>
</comment>
<evidence type="ECO:0000256" key="1">
    <source>
        <dbReference type="SAM" id="MobiDB-lite"/>
    </source>
</evidence>
<evidence type="ECO:0000259" key="2">
    <source>
        <dbReference type="Pfam" id="PF00856"/>
    </source>
</evidence>
<dbReference type="Proteomes" id="UP001212152">
    <property type="component" value="Unassembled WGS sequence"/>
</dbReference>
<dbReference type="CDD" id="cd20071">
    <property type="entry name" value="SET_SMYD"/>
    <property type="match status" value="1"/>
</dbReference>
<dbReference type="PANTHER" id="PTHR47332">
    <property type="entry name" value="SET DOMAIN-CONTAINING PROTEIN 5"/>
    <property type="match status" value="1"/>
</dbReference>
<dbReference type="EMBL" id="JADGJQ010000014">
    <property type="protein sequence ID" value="KAJ3180898.1"/>
    <property type="molecule type" value="Genomic_DNA"/>
</dbReference>
<keyword evidence="4" id="KW-1185">Reference proteome</keyword>
<accession>A0AAD5TMB0</accession>
<gene>
    <name evidence="3" type="ORF">HDU87_001542</name>
</gene>
<feature type="compositionally biased region" description="Basic residues" evidence="1">
    <location>
        <begin position="299"/>
        <end position="311"/>
    </location>
</feature>
<name>A0AAD5TMB0_9FUNG</name>
<dbReference type="PANTHER" id="PTHR47332:SF4">
    <property type="entry name" value="SET DOMAIN-CONTAINING PROTEIN 5"/>
    <property type="match status" value="1"/>
</dbReference>
<dbReference type="AlphaFoldDB" id="A0AAD5TMB0"/>
<dbReference type="SUPFAM" id="SSF82199">
    <property type="entry name" value="SET domain"/>
    <property type="match status" value="1"/>
</dbReference>
<feature type="compositionally biased region" description="Polar residues" evidence="1">
    <location>
        <begin position="287"/>
        <end position="298"/>
    </location>
</feature>
<reference evidence="3" key="1">
    <citation type="submission" date="2020-05" db="EMBL/GenBank/DDBJ databases">
        <title>Phylogenomic resolution of chytrid fungi.</title>
        <authorList>
            <person name="Stajich J.E."/>
            <person name="Amses K."/>
            <person name="Simmons R."/>
            <person name="Seto K."/>
            <person name="Myers J."/>
            <person name="Bonds A."/>
            <person name="Quandt C.A."/>
            <person name="Barry K."/>
            <person name="Liu P."/>
            <person name="Grigoriev I."/>
            <person name="Longcore J.E."/>
            <person name="James T.Y."/>
        </authorList>
    </citation>
    <scope>NUCLEOTIDE SEQUENCE</scope>
    <source>
        <strain evidence="3">JEL0379</strain>
    </source>
</reference>
<dbReference type="Pfam" id="PF00856">
    <property type="entry name" value="SET"/>
    <property type="match status" value="1"/>
</dbReference>
<feature type="region of interest" description="Disordered" evidence="1">
    <location>
        <begin position="264"/>
        <end position="323"/>
    </location>
</feature>
<dbReference type="InterPro" id="IPR046341">
    <property type="entry name" value="SET_dom_sf"/>
</dbReference>
<dbReference type="InterPro" id="IPR001214">
    <property type="entry name" value="SET_dom"/>
</dbReference>
<evidence type="ECO:0000313" key="3">
    <source>
        <dbReference type="EMBL" id="KAJ3180898.1"/>
    </source>
</evidence>
<dbReference type="InterPro" id="IPR053185">
    <property type="entry name" value="SET_domain_protein"/>
</dbReference>
<organism evidence="3 4">
    <name type="scientific">Geranomyces variabilis</name>
    <dbReference type="NCBI Taxonomy" id="109894"/>
    <lineage>
        <taxon>Eukaryota</taxon>
        <taxon>Fungi</taxon>
        <taxon>Fungi incertae sedis</taxon>
        <taxon>Chytridiomycota</taxon>
        <taxon>Chytridiomycota incertae sedis</taxon>
        <taxon>Chytridiomycetes</taxon>
        <taxon>Spizellomycetales</taxon>
        <taxon>Powellomycetaceae</taxon>
        <taxon>Geranomyces</taxon>
    </lineage>
</organism>
<proteinExistence type="predicted"/>
<protein>
    <recommendedName>
        <fullName evidence="2">SET domain-containing protein</fullName>
    </recommendedName>
</protein>
<evidence type="ECO:0000313" key="4">
    <source>
        <dbReference type="Proteomes" id="UP001212152"/>
    </source>
</evidence>
<sequence>MLVPSEGRTIEQLASKLPQPAKDDYFSLSSSHVDYPVVAENIWYTNSLDMGDFKDRIGIFLVISRFNHSCTPNALFHWSETLNRQVVYNIKPIAKGQEIEVAYISVMSPPTTRQNALKKNFNFVCHCTACSLPCKELEISASRRSECVAIAQRIDTQLDRGKPLVALCSIRRAMDLAKLEGVWESETAPLCYDAFRICVLWGDELHARQWADLAFKLCSLIKGHNSADAIMMRRLRDDPKSEKGSNGKSLWAALGEQILVGPFEPSRSPRMQELSLPSSFKEPAKATSGTSAVKLSTGQKKKIKEKAKRARLNALSAQGEVPG</sequence>
<dbReference type="Gene3D" id="2.170.270.10">
    <property type="entry name" value="SET domain"/>
    <property type="match status" value="1"/>
</dbReference>